<dbReference type="EMBL" id="AP028910">
    <property type="protein sequence ID" value="BES90356.1"/>
    <property type="molecule type" value="Genomic_DNA"/>
</dbReference>
<organism evidence="2 3">
    <name type="scientific">Nesidiocoris tenuis</name>
    <dbReference type="NCBI Taxonomy" id="355587"/>
    <lineage>
        <taxon>Eukaryota</taxon>
        <taxon>Metazoa</taxon>
        <taxon>Ecdysozoa</taxon>
        <taxon>Arthropoda</taxon>
        <taxon>Hexapoda</taxon>
        <taxon>Insecta</taxon>
        <taxon>Pterygota</taxon>
        <taxon>Neoptera</taxon>
        <taxon>Paraneoptera</taxon>
        <taxon>Hemiptera</taxon>
        <taxon>Heteroptera</taxon>
        <taxon>Panheteroptera</taxon>
        <taxon>Cimicomorpha</taxon>
        <taxon>Miridae</taxon>
        <taxon>Dicyphina</taxon>
        <taxon>Nesidiocoris</taxon>
    </lineage>
</organism>
<feature type="compositionally biased region" description="Low complexity" evidence="1">
    <location>
        <begin position="1"/>
        <end position="11"/>
    </location>
</feature>
<feature type="region of interest" description="Disordered" evidence="1">
    <location>
        <begin position="1"/>
        <end position="47"/>
    </location>
</feature>
<proteinExistence type="predicted"/>
<sequence>MKPTWARVMGRGRAGGVQEGGRSAKVGDQREKERPIQGSGCPCAGIGMGPKKGALVRRVNRLGRDKKSEQEGNGRGRRILTPGLTYKRAHTYDAGTVPLFVARFVSPTTPSHSTRPSSAHLACSRLLALTLGRPVP</sequence>
<evidence type="ECO:0000313" key="2">
    <source>
        <dbReference type="EMBL" id="BES90356.1"/>
    </source>
</evidence>
<feature type="compositionally biased region" description="Basic and acidic residues" evidence="1">
    <location>
        <begin position="25"/>
        <end position="35"/>
    </location>
</feature>
<evidence type="ECO:0000313" key="3">
    <source>
        <dbReference type="Proteomes" id="UP001307889"/>
    </source>
</evidence>
<accession>A0ABN7ADH9</accession>
<name>A0ABN7ADH9_9HEMI</name>
<reference evidence="2 3" key="1">
    <citation type="submission" date="2023-09" db="EMBL/GenBank/DDBJ databases">
        <title>Nesidiocoris tenuis whole genome shotgun sequence.</title>
        <authorList>
            <person name="Shibata T."/>
            <person name="Shimoda M."/>
            <person name="Kobayashi T."/>
            <person name="Uehara T."/>
        </authorList>
    </citation>
    <scope>NUCLEOTIDE SEQUENCE [LARGE SCALE GENOMIC DNA]</scope>
    <source>
        <strain evidence="2 3">Japan</strain>
    </source>
</reference>
<gene>
    <name evidence="2" type="ORF">NTJ_03164</name>
</gene>
<protein>
    <submittedName>
        <fullName evidence="2">Uncharacterized protein</fullName>
    </submittedName>
</protein>
<dbReference type="Proteomes" id="UP001307889">
    <property type="component" value="Chromosome 2"/>
</dbReference>
<evidence type="ECO:0000256" key="1">
    <source>
        <dbReference type="SAM" id="MobiDB-lite"/>
    </source>
</evidence>
<keyword evidence="3" id="KW-1185">Reference proteome</keyword>